<dbReference type="Gene3D" id="3.30.160.60">
    <property type="entry name" value="Classic Zinc Finger"/>
    <property type="match status" value="1"/>
</dbReference>
<dbReference type="OrthoDB" id="63170at2157"/>
<dbReference type="AlphaFoldDB" id="F6BA67"/>
<keyword evidence="3" id="KW-1185">Reference proteome</keyword>
<dbReference type="STRING" id="880724.Metig_0200"/>
<name>F6BA67_METIK</name>
<gene>
    <name evidence="2" type="ordered locus">Metig_0200</name>
</gene>
<dbReference type="PROSITE" id="PS00028">
    <property type="entry name" value="ZINC_FINGER_C2H2_1"/>
    <property type="match status" value="1"/>
</dbReference>
<feature type="domain" description="C2H2-type" evidence="1">
    <location>
        <begin position="18"/>
        <end position="41"/>
    </location>
</feature>
<dbReference type="InterPro" id="IPR036236">
    <property type="entry name" value="Znf_C2H2_sf"/>
</dbReference>
<sequence length="49" mass="5859">MVKLEAIKILDRDGEVMFRCPRCGKLFRKSKDYTKHVNKAHRHLFAKEN</sequence>
<evidence type="ECO:0000259" key="1">
    <source>
        <dbReference type="PROSITE" id="PS50157"/>
    </source>
</evidence>
<evidence type="ECO:0000313" key="3">
    <source>
        <dbReference type="Proteomes" id="UP000009227"/>
    </source>
</evidence>
<evidence type="ECO:0000313" key="2">
    <source>
        <dbReference type="EMBL" id="AEF95757.1"/>
    </source>
</evidence>
<dbReference type="PROSITE" id="PS50157">
    <property type="entry name" value="ZINC_FINGER_C2H2_2"/>
    <property type="match status" value="1"/>
</dbReference>
<dbReference type="KEGG" id="mig:Metig_0200"/>
<dbReference type="InterPro" id="IPR013087">
    <property type="entry name" value="Znf_C2H2_type"/>
</dbReference>
<dbReference type="GeneID" id="10643035"/>
<dbReference type="SUPFAM" id="SSF57667">
    <property type="entry name" value="beta-beta-alpha zinc fingers"/>
    <property type="match status" value="1"/>
</dbReference>
<proteinExistence type="predicted"/>
<accession>F6BA67</accession>
<organism evidence="3">
    <name type="scientific">Methanotorris igneus (strain DSM 5666 / JCM 11834 / Kol 5)</name>
    <dbReference type="NCBI Taxonomy" id="880724"/>
    <lineage>
        <taxon>Archaea</taxon>
        <taxon>Methanobacteriati</taxon>
        <taxon>Methanobacteriota</taxon>
        <taxon>Methanomada group</taxon>
        <taxon>Methanococci</taxon>
        <taxon>Methanococcales</taxon>
        <taxon>Methanocaldococcaceae</taxon>
        <taxon>Methanotorris</taxon>
    </lineage>
</organism>
<protein>
    <submittedName>
        <fullName evidence="2">Zinc finger C2H2-type domain protein</fullName>
    </submittedName>
</protein>
<dbReference type="Proteomes" id="UP000009227">
    <property type="component" value="Chromosome"/>
</dbReference>
<dbReference type="EMBL" id="CP002737">
    <property type="protein sequence ID" value="AEF95757.1"/>
    <property type="molecule type" value="Genomic_DNA"/>
</dbReference>
<dbReference type="HOGENOM" id="CLU_203610_0_0_2"/>
<reference evidence="2 3" key="1">
    <citation type="submission" date="2011-05" db="EMBL/GenBank/DDBJ databases">
        <title>Complete sequence of Methanotorris igneus Kol 5.</title>
        <authorList>
            <consortium name="US DOE Joint Genome Institute"/>
            <person name="Lucas S."/>
            <person name="Han J."/>
            <person name="Lapidus A."/>
            <person name="Cheng J.-F."/>
            <person name="Goodwin L."/>
            <person name="Pitluck S."/>
            <person name="Peters L."/>
            <person name="Mikhailova N."/>
            <person name="Chertkov O."/>
            <person name="Han C."/>
            <person name="Tapia R."/>
            <person name="Land M."/>
            <person name="Hauser L."/>
            <person name="Kyrpides N."/>
            <person name="Ivanova N."/>
            <person name="Pagani I."/>
            <person name="Sieprawska-Lupa M."/>
            <person name="Whitman W."/>
            <person name="Woyke T."/>
        </authorList>
    </citation>
    <scope>NUCLEOTIDE SEQUENCE [LARGE SCALE GENOMIC DNA]</scope>
    <source>
        <strain evidence="3">DSM 5666 / JCM 11834 / Kol 5</strain>
    </source>
</reference>
<dbReference type="RefSeq" id="WP_013798366.1">
    <property type="nucleotide sequence ID" value="NC_015562.1"/>
</dbReference>